<dbReference type="InterPro" id="IPR021373">
    <property type="entry name" value="DUF2993"/>
</dbReference>
<proteinExistence type="predicted"/>
<keyword evidence="2" id="KW-1185">Reference proteome</keyword>
<name>A0A401UX17_9CELL</name>
<dbReference type="RefSeq" id="WP_124341771.1">
    <property type="nucleotide sequence ID" value="NZ_BHYL01000056.1"/>
</dbReference>
<dbReference type="AlphaFoldDB" id="A0A401UX17"/>
<gene>
    <name evidence="1" type="ORF">CTKZ_07980</name>
</gene>
<dbReference type="OrthoDB" id="3215846at2"/>
<reference evidence="1 2" key="1">
    <citation type="submission" date="2018-11" db="EMBL/GenBank/DDBJ databases">
        <title>Draft genome sequence of Cellulomonas takizawaensis strain TKZ-21.</title>
        <authorList>
            <person name="Yamamura H."/>
            <person name="Hayashi T."/>
            <person name="Hamada M."/>
            <person name="Serisawa Y."/>
            <person name="Matsuyama K."/>
            <person name="Nakagawa Y."/>
            <person name="Otoguro M."/>
            <person name="Yanagida F."/>
            <person name="Hayakawa M."/>
        </authorList>
    </citation>
    <scope>NUCLEOTIDE SEQUENCE [LARGE SCALE GENOMIC DNA]</scope>
    <source>
        <strain evidence="1 2">TKZ-21</strain>
    </source>
</reference>
<evidence type="ECO:0000313" key="1">
    <source>
        <dbReference type="EMBL" id="GCD19236.1"/>
    </source>
</evidence>
<dbReference type="Pfam" id="PF11209">
    <property type="entry name" value="LmeA"/>
    <property type="match status" value="1"/>
</dbReference>
<sequence length="230" mass="23015">MSGRAVAVVVSTVVVLAAGVVVADRVAASTAERRAAESVQANLDVTGTPTVAIDGFPFLTQVLAGSLDHVTGSVDGVTLDGGLTATDVTFDAQGVSTSEPYTVATGSITGTLPTATIEQVVAEQAELDVTVAVDGDSLVASGEVLGVALSAALEPRVESGRLLVDVGQMSLGGLTITVDDLPERVASRLRGLEVPVTGLPEGLVLSSVQVVPDGARVTATGEDVTLTAQP</sequence>
<accession>A0A401UX17</accession>
<protein>
    <recommendedName>
        <fullName evidence="3">DUF2993 domain-containing protein</fullName>
    </recommendedName>
</protein>
<dbReference type="EMBL" id="BHYL01000056">
    <property type="protein sequence ID" value="GCD19236.1"/>
    <property type="molecule type" value="Genomic_DNA"/>
</dbReference>
<comment type="caution">
    <text evidence="1">The sequence shown here is derived from an EMBL/GenBank/DDBJ whole genome shotgun (WGS) entry which is preliminary data.</text>
</comment>
<dbReference type="Proteomes" id="UP000288246">
    <property type="component" value="Unassembled WGS sequence"/>
</dbReference>
<organism evidence="1 2">
    <name type="scientific">Cellulomonas algicola</name>
    <dbReference type="NCBI Taxonomy" id="2071633"/>
    <lineage>
        <taxon>Bacteria</taxon>
        <taxon>Bacillati</taxon>
        <taxon>Actinomycetota</taxon>
        <taxon>Actinomycetes</taxon>
        <taxon>Micrococcales</taxon>
        <taxon>Cellulomonadaceae</taxon>
        <taxon>Cellulomonas</taxon>
    </lineage>
</organism>
<evidence type="ECO:0000313" key="2">
    <source>
        <dbReference type="Proteomes" id="UP000288246"/>
    </source>
</evidence>
<evidence type="ECO:0008006" key="3">
    <source>
        <dbReference type="Google" id="ProtNLM"/>
    </source>
</evidence>